<keyword evidence="1" id="KW-0805">Transcription regulation</keyword>
<dbReference type="SUPFAM" id="SSF52317">
    <property type="entry name" value="Class I glutamine amidotransferase-like"/>
    <property type="match status" value="1"/>
</dbReference>
<dbReference type="InterPro" id="IPR018060">
    <property type="entry name" value="HTH_AraC"/>
</dbReference>
<dbReference type="InterPro" id="IPR002818">
    <property type="entry name" value="DJ-1/PfpI"/>
</dbReference>
<dbReference type="Pfam" id="PF01965">
    <property type="entry name" value="DJ-1_PfpI"/>
    <property type="match status" value="1"/>
</dbReference>
<dbReference type="InterPro" id="IPR052158">
    <property type="entry name" value="INH-QAR"/>
</dbReference>
<dbReference type="PANTHER" id="PTHR43130:SF3">
    <property type="entry name" value="HTH-TYPE TRANSCRIPTIONAL REGULATOR RV1931C"/>
    <property type="match status" value="1"/>
</dbReference>
<dbReference type="InterPro" id="IPR029062">
    <property type="entry name" value="Class_I_gatase-like"/>
</dbReference>
<dbReference type="CDD" id="cd03137">
    <property type="entry name" value="GATase1_AraC_1"/>
    <property type="match status" value="1"/>
</dbReference>
<dbReference type="RefSeq" id="WP_188701888.1">
    <property type="nucleotide sequence ID" value="NZ_BMLX01000001.1"/>
</dbReference>
<comment type="caution">
    <text evidence="4">The sequence shown here is derived from an EMBL/GenBank/DDBJ whole genome shotgun (WGS) entry which is preliminary data.</text>
</comment>
<gene>
    <name evidence="4" type="ORF">GCM10010970_04380</name>
</gene>
<dbReference type="SMART" id="SM00342">
    <property type="entry name" value="HTH_ARAC"/>
    <property type="match status" value="1"/>
</dbReference>
<dbReference type="PROSITE" id="PS01124">
    <property type="entry name" value="HTH_ARAC_FAMILY_2"/>
    <property type="match status" value="1"/>
</dbReference>
<dbReference type="PANTHER" id="PTHR43130">
    <property type="entry name" value="ARAC-FAMILY TRANSCRIPTIONAL REGULATOR"/>
    <property type="match status" value="1"/>
</dbReference>
<keyword evidence="5" id="KW-1185">Reference proteome</keyword>
<dbReference type="EMBL" id="BMLX01000001">
    <property type="protein sequence ID" value="GGP18328.1"/>
    <property type="molecule type" value="Genomic_DNA"/>
</dbReference>
<feature type="domain" description="HTH araC/xylS-type" evidence="3">
    <location>
        <begin position="220"/>
        <end position="318"/>
    </location>
</feature>
<dbReference type="Proteomes" id="UP000637267">
    <property type="component" value="Unassembled WGS sequence"/>
</dbReference>
<name>A0ABQ2P4Z5_9NEIS</name>
<proteinExistence type="predicted"/>
<evidence type="ECO:0000256" key="1">
    <source>
        <dbReference type="ARBA" id="ARBA00023015"/>
    </source>
</evidence>
<evidence type="ECO:0000313" key="5">
    <source>
        <dbReference type="Proteomes" id="UP000637267"/>
    </source>
</evidence>
<dbReference type="InterPro" id="IPR009057">
    <property type="entry name" value="Homeodomain-like_sf"/>
</dbReference>
<evidence type="ECO:0000256" key="2">
    <source>
        <dbReference type="ARBA" id="ARBA00023163"/>
    </source>
</evidence>
<evidence type="ECO:0000259" key="3">
    <source>
        <dbReference type="PROSITE" id="PS01124"/>
    </source>
</evidence>
<accession>A0ABQ2P4Z5</accession>
<reference evidence="5" key="1">
    <citation type="journal article" date="2019" name="Int. J. Syst. Evol. Microbiol.">
        <title>The Global Catalogue of Microorganisms (GCM) 10K type strain sequencing project: providing services to taxonomists for standard genome sequencing and annotation.</title>
        <authorList>
            <consortium name="The Broad Institute Genomics Platform"/>
            <consortium name="The Broad Institute Genome Sequencing Center for Infectious Disease"/>
            <person name="Wu L."/>
            <person name="Ma J."/>
        </authorList>
    </citation>
    <scope>NUCLEOTIDE SEQUENCE [LARGE SCALE GENOMIC DNA]</scope>
    <source>
        <strain evidence="5">CGMCC 1.8859</strain>
    </source>
</reference>
<dbReference type="Gene3D" id="1.10.10.60">
    <property type="entry name" value="Homeodomain-like"/>
    <property type="match status" value="2"/>
</dbReference>
<evidence type="ECO:0000313" key="4">
    <source>
        <dbReference type="EMBL" id="GGP18328.1"/>
    </source>
</evidence>
<dbReference type="SUPFAM" id="SSF46689">
    <property type="entry name" value="Homeodomain-like"/>
    <property type="match status" value="1"/>
</dbReference>
<sequence length="328" mass="36366">MRRVIFVIPPQVHLLDLAGPAQILATVPEMGIAPLSLRYSGADRDCASFQGLGLGPLQPLPEQVQAGDTIMVIGSKQGPDSLERVAGAPIVRWLRNVVGPALPGVQLASVCTGAFFLGAAGLLDSRNCTTHHAHQARLQRLYPKARVLAERMLVQDGPLLTSAGVSAGIDLALQWLAHEFGAAVAIQVARDNLVPFRRLEKDPALQTQLQYRNHHDALVHQVQDFLSGQPAFDQPYELLARRFAISYRHLARLFQYACGVPLKHYHQQLRLDLARHLLRDSQWPVERVAEHCGFASPQAFRAAWRQVESLAPSVWRQNVAQRERTADR</sequence>
<organism evidence="4 5">
    <name type="scientific">Silvimonas iriomotensis</name>
    <dbReference type="NCBI Taxonomy" id="449662"/>
    <lineage>
        <taxon>Bacteria</taxon>
        <taxon>Pseudomonadati</taxon>
        <taxon>Pseudomonadota</taxon>
        <taxon>Betaproteobacteria</taxon>
        <taxon>Neisseriales</taxon>
        <taxon>Chitinibacteraceae</taxon>
        <taxon>Silvimonas</taxon>
    </lineage>
</organism>
<protein>
    <submittedName>
        <fullName evidence="4">Transcriptional regulator</fullName>
    </submittedName>
</protein>
<dbReference type="Pfam" id="PF12833">
    <property type="entry name" value="HTH_18"/>
    <property type="match status" value="1"/>
</dbReference>
<dbReference type="Gene3D" id="3.40.50.880">
    <property type="match status" value="1"/>
</dbReference>
<keyword evidence="2" id="KW-0804">Transcription</keyword>